<evidence type="ECO:0000256" key="7">
    <source>
        <dbReference type="ARBA" id="ARBA00048933"/>
    </source>
</evidence>
<dbReference type="EC" id="1.18.1.6" evidence="8"/>
<dbReference type="Proteomes" id="UP000001876">
    <property type="component" value="Unassembled WGS sequence"/>
</dbReference>
<proteinExistence type="inferred from homology"/>
<dbReference type="PANTHER" id="PTHR48467">
    <property type="entry name" value="GLUTAMATE SYNTHASE 1 [NADH], CHLOROPLASTIC-LIKE"/>
    <property type="match status" value="1"/>
</dbReference>
<evidence type="ECO:0000256" key="3">
    <source>
        <dbReference type="ARBA" id="ARBA00022630"/>
    </source>
</evidence>
<dbReference type="PRINTS" id="PR00419">
    <property type="entry name" value="ADXRDTASE"/>
</dbReference>
<comment type="similarity">
    <text evidence="2 8">Belongs to the ferredoxin--NADP reductase type 1 family.</text>
</comment>
<keyword evidence="5 8" id="KW-0521">NADP</keyword>
<comment type="cofactor">
    <cofactor evidence="1 8 9">
        <name>FAD</name>
        <dbReference type="ChEBI" id="CHEBI:57692"/>
    </cofactor>
</comment>
<dbReference type="InterPro" id="IPR055275">
    <property type="entry name" value="Ferredox_Rdtase"/>
</dbReference>
<dbReference type="OrthoDB" id="333024at2759"/>
<name>C1MUK1_MICPC</name>
<feature type="binding site" evidence="10">
    <location>
        <position position="388"/>
    </location>
    <ligand>
        <name>NADP(+)</name>
        <dbReference type="ChEBI" id="CHEBI:58349"/>
    </ligand>
</feature>
<dbReference type="Gene3D" id="3.40.50.720">
    <property type="entry name" value="NAD(P)-binding Rossmann-like Domain"/>
    <property type="match status" value="1"/>
</dbReference>
<dbReference type="EMBL" id="GG663740">
    <property type="protein sequence ID" value="EEH56343.1"/>
    <property type="molecule type" value="Genomic_DNA"/>
</dbReference>
<dbReference type="STRING" id="564608.C1MUK1"/>
<dbReference type="KEGG" id="mpp:MICPUCDRAFT_44415"/>
<feature type="binding site" evidence="9">
    <location>
        <position position="65"/>
    </location>
    <ligand>
        <name>FAD</name>
        <dbReference type="ChEBI" id="CHEBI:57692"/>
    </ligand>
</feature>
<feature type="binding site" evidence="10">
    <location>
        <begin position="189"/>
        <end position="190"/>
    </location>
    <ligand>
        <name>NADP(+)</name>
        <dbReference type="ChEBI" id="CHEBI:58349"/>
    </ligand>
</feature>
<evidence type="ECO:0000256" key="11">
    <source>
        <dbReference type="SAM" id="MobiDB-lite"/>
    </source>
</evidence>
<dbReference type="InterPro" id="IPR021163">
    <property type="entry name" value="Ferredox_Rdtase_adrenod"/>
</dbReference>
<feature type="binding site" evidence="9">
    <location>
        <position position="381"/>
    </location>
    <ligand>
        <name>FAD</name>
        <dbReference type="ChEBI" id="CHEBI:57692"/>
    </ligand>
</feature>
<accession>C1MUK1</accession>
<dbReference type="GeneID" id="9684949"/>
<evidence type="ECO:0000256" key="10">
    <source>
        <dbReference type="PIRSR" id="PIRSR000362-2"/>
    </source>
</evidence>
<keyword evidence="6 8" id="KW-0560">Oxidoreductase</keyword>
<comment type="subcellular location">
    <subcellularLocation>
        <location evidence="8">Mitochondrion</location>
    </subcellularLocation>
</comment>
<feature type="binding site" evidence="9">
    <location>
        <position position="29"/>
    </location>
    <ligand>
        <name>FAD</name>
        <dbReference type="ChEBI" id="CHEBI:57692"/>
    </ligand>
</feature>
<dbReference type="PANTHER" id="PTHR48467:SF1">
    <property type="entry name" value="GLUTAMATE SYNTHASE 1 [NADH], CHLOROPLASTIC-LIKE"/>
    <property type="match status" value="1"/>
</dbReference>
<evidence type="ECO:0000256" key="5">
    <source>
        <dbReference type="ARBA" id="ARBA00022857"/>
    </source>
</evidence>
<keyword evidence="8" id="KW-0496">Mitochondrion</keyword>
<feature type="binding site" evidence="9">
    <location>
        <begin position="388"/>
        <end position="390"/>
    </location>
    <ligand>
        <name>FAD</name>
        <dbReference type="ChEBI" id="CHEBI:57692"/>
    </ligand>
</feature>
<feature type="region of interest" description="Disordered" evidence="11">
    <location>
        <begin position="274"/>
        <end position="296"/>
    </location>
</feature>
<keyword evidence="4 8" id="KW-0274">FAD</keyword>
<dbReference type="RefSeq" id="XP_003059211.1">
    <property type="nucleotide sequence ID" value="XM_003059165.1"/>
</dbReference>
<dbReference type="PIRSF" id="PIRSF000362">
    <property type="entry name" value="FNR"/>
    <property type="match status" value="1"/>
</dbReference>
<evidence type="ECO:0000313" key="13">
    <source>
        <dbReference type="Proteomes" id="UP000001876"/>
    </source>
</evidence>
<dbReference type="GO" id="GO:0005739">
    <property type="term" value="C:mitochondrion"/>
    <property type="evidence" value="ECO:0007669"/>
    <property type="project" value="UniProtKB-SubCell"/>
</dbReference>
<evidence type="ECO:0000256" key="4">
    <source>
        <dbReference type="ARBA" id="ARBA00022827"/>
    </source>
</evidence>
<evidence type="ECO:0000256" key="6">
    <source>
        <dbReference type="ARBA" id="ARBA00023002"/>
    </source>
</evidence>
<keyword evidence="13" id="KW-1185">Reference proteome</keyword>
<dbReference type="GO" id="GO:0016491">
    <property type="term" value="F:oxidoreductase activity"/>
    <property type="evidence" value="ECO:0007669"/>
    <property type="project" value="UniProtKB-KW"/>
</dbReference>
<dbReference type="OMA" id="RFNFIGN"/>
<dbReference type="SUPFAM" id="SSF51971">
    <property type="entry name" value="Nucleotide-binding domain"/>
    <property type="match status" value="2"/>
</dbReference>
<evidence type="ECO:0000256" key="8">
    <source>
        <dbReference type="PIRNR" id="PIRNR000362"/>
    </source>
</evidence>
<dbReference type="InterPro" id="IPR036188">
    <property type="entry name" value="FAD/NAD-bd_sf"/>
</dbReference>
<evidence type="ECO:0000313" key="12">
    <source>
        <dbReference type="EMBL" id="EEH56343.1"/>
    </source>
</evidence>
<evidence type="ECO:0000256" key="9">
    <source>
        <dbReference type="PIRSR" id="PIRSR000362-1"/>
    </source>
</evidence>
<feature type="binding site" evidence="9">
    <location>
        <position position="21"/>
    </location>
    <ligand>
        <name>FAD</name>
        <dbReference type="ChEBI" id="CHEBI:57692"/>
    </ligand>
</feature>
<feature type="region of interest" description="Disordered" evidence="11">
    <location>
        <begin position="218"/>
        <end position="244"/>
    </location>
</feature>
<keyword evidence="3 8" id="KW-0285">Flavoprotein</keyword>
<feature type="binding site" evidence="10">
    <location>
        <position position="201"/>
    </location>
    <ligand>
        <name>NADP(+)</name>
        <dbReference type="ChEBI" id="CHEBI:58349"/>
    </ligand>
</feature>
<comment type="catalytic activity">
    <reaction evidence="7 8">
        <text>2 reduced [adrenodoxin] + NADP(+) + H(+) = 2 oxidized [adrenodoxin] + NADPH</text>
        <dbReference type="Rhea" id="RHEA:42312"/>
        <dbReference type="Rhea" id="RHEA-COMP:9998"/>
        <dbReference type="Rhea" id="RHEA-COMP:9999"/>
        <dbReference type="ChEBI" id="CHEBI:15378"/>
        <dbReference type="ChEBI" id="CHEBI:33737"/>
        <dbReference type="ChEBI" id="CHEBI:33738"/>
        <dbReference type="ChEBI" id="CHEBI:57783"/>
        <dbReference type="ChEBI" id="CHEBI:58349"/>
        <dbReference type="EC" id="1.18.1.6"/>
    </reaction>
</comment>
<sequence>MYATSFLLSHYGDRVTVDVVERDATPFGLVRSGVAPDHASTKSVTNRFDGILADARVAFHGNVALGSDVALRDLRARYHAIILAHGADGDKRLGVPGEETMPGVYGAREFVGWYNGDARCAATLGATGRDPVGARIVLGHTACVFGLGNVALDCARMLLRDADDLASTDVAGEALGAGSGVERVVMIGRRGVAQAAFSPKELRELLSLPNVRVRVEPPGHVEGLDEEDAKDLDASRPRRRAREAVAKAAANTAAADATSDRPTKELVIKFLRSPTRFESETGDPDGTPPMSPSTPSVRVTLRANALEGASGSRRAVPDASVAEPEVLRDVSLVLRSVGYKGIRVDEDVPFDDENGVVPNAHGRVLTERGGEIVRGLYAAGWIKRGPTGIIGTNLRCAEETVGALIHDDERGRLREVCEVCEEEEDDDVALSLSEVLRRRGVKVVSKEGWARIDAAEREIGRMAGKPREKFVDLDEMLRVAEGADARAVD</sequence>
<evidence type="ECO:0000256" key="2">
    <source>
        <dbReference type="ARBA" id="ARBA00008312"/>
    </source>
</evidence>
<gene>
    <name evidence="12" type="ORF">MICPUCDRAFT_44415</name>
</gene>
<dbReference type="AlphaFoldDB" id="C1MUK1"/>
<dbReference type="eggNOG" id="KOG1800">
    <property type="taxonomic scope" value="Eukaryota"/>
</dbReference>
<evidence type="ECO:0000256" key="1">
    <source>
        <dbReference type="ARBA" id="ARBA00001974"/>
    </source>
</evidence>
<dbReference type="Gene3D" id="3.50.50.60">
    <property type="entry name" value="FAD/NAD(P)-binding domain"/>
    <property type="match status" value="1"/>
</dbReference>
<reference evidence="12 13" key="1">
    <citation type="journal article" date="2009" name="Science">
        <title>Green evolution and dynamic adaptations revealed by genomes of the marine picoeukaryotes Micromonas.</title>
        <authorList>
            <person name="Worden A.Z."/>
            <person name="Lee J.H."/>
            <person name="Mock T."/>
            <person name="Rouze P."/>
            <person name="Simmons M.P."/>
            <person name="Aerts A.L."/>
            <person name="Allen A.E."/>
            <person name="Cuvelier M.L."/>
            <person name="Derelle E."/>
            <person name="Everett M.V."/>
            <person name="Foulon E."/>
            <person name="Grimwood J."/>
            <person name="Gundlach H."/>
            <person name="Henrissat B."/>
            <person name="Napoli C."/>
            <person name="McDonald S.M."/>
            <person name="Parker M.S."/>
            <person name="Rombauts S."/>
            <person name="Salamov A."/>
            <person name="Von Dassow P."/>
            <person name="Badger J.H."/>
            <person name="Coutinho P.M."/>
            <person name="Demir E."/>
            <person name="Dubchak I."/>
            <person name="Gentemann C."/>
            <person name="Eikrem W."/>
            <person name="Gready J.E."/>
            <person name="John U."/>
            <person name="Lanier W."/>
            <person name="Lindquist E.A."/>
            <person name="Lucas S."/>
            <person name="Mayer K.F."/>
            <person name="Moreau H."/>
            <person name="Not F."/>
            <person name="Otillar R."/>
            <person name="Panaud O."/>
            <person name="Pangilinan J."/>
            <person name="Paulsen I."/>
            <person name="Piegu B."/>
            <person name="Poliakov A."/>
            <person name="Robbens S."/>
            <person name="Schmutz J."/>
            <person name="Toulza E."/>
            <person name="Wyss T."/>
            <person name="Zelensky A."/>
            <person name="Zhou K."/>
            <person name="Armbrust E.V."/>
            <person name="Bhattacharya D."/>
            <person name="Goodenough U.W."/>
            <person name="Van de Peer Y."/>
            <person name="Grigoriev I.V."/>
        </authorList>
    </citation>
    <scope>NUCLEOTIDE SEQUENCE [LARGE SCALE GENOMIC DNA]</scope>
    <source>
        <strain evidence="12 13">CCMP1545</strain>
    </source>
</reference>
<organism evidence="13">
    <name type="scientific">Micromonas pusilla (strain CCMP1545)</name>
    <name type="common">Picoplanktonic green alga</name>
    <dbReference type="NCBI Taxonomy" id="564608"/>
    <lineage>
        <taxon>Eukaryota</taxon>
        <taxon>Viridiplantae</taxon>
        <taxon>Chlorophyta</taxon>
        <taxon>Mamiellophyceae</taxon>
        <taxon>Mamiellales</taxon>
        <taxon>Mamiellaceae</taxon>
        <taxon>Micromonas</taxon>
    </lineage>
</organism>
<protein>
    <recommendedName>
        <fullName evidence="8">NADPH:adrenodoxin oxidoreductase, mitochondrial</fullName>
        <ecNumber evidence="8">1.18.1.6</ecNumber>
    </recommendedName>
</protein>